<keyword evidence="2" id="KW-1185">Reference proteome</keyword>
<evidence type="ECO:0000313" key="2">
    <source>
        <dbReference type="Proteomes" id="UP001348369"/>
    </source>
</evidence>
<reference evidence="1" key="1">
    <citation type="submission" date="2022-10" db="EMBL/GenBank/DDBJ databases">
        <title>The complete genomes of actinobacterial strains from the NBC collection.</title>
        <authorList>
            <person name="Joergensen T.S."/>
            <person name="Alvarez Arevalo M."/>
            <person name="Sterndorff E.B."/>
            <person name="Faurdal D."/>
            <person name="Vuksanovic O."/>
            <person name="Mourched A.-S."/>
            <person name="Charusanti P."/>
            <person name="Shaw S."/>
            <person name="Blin K."/>
            <person name="Weber T."/>
        </authorList>
    </citation>
    <scope>NUCLEOTIDE SEQUENCE</scope>
    <source>
        <strain evidence="1">NBC 01771</strain>
    </source>
</reference>
<proteinExistence type="predicted"/>
<gene>
    <name evidence="1" type="ORF">OG835_33290</name>
</gene>
<protein>
    <submittedName>
        <fullName evidence="1">Uncharacterized protein</fullName>
    </submittedName>
</protein>
<dbReference type="EMBL" id="CP109109">
    <property type="protein sequence ID" value="WSC01399.1"/>
    <property type="molecule type" value="Genomic_DNA"/>
</dbReference>
<name>A0ACD4ZT78_9ACTN</name>
<organism evidence="1 2">
    <name type="scientific">Streptomyces scopuliridis</name>
    <dbReference type="NCBI Taxonomy" id="452529"/>
    <lineage>
        <taxon>Bacteria</taxon>
        <taxon>Bacillati</taxon>
        <taxon>Actinomycetota</taxon>
        <taxon>Actinomycetes</taxon>
        <taxon>Kitasatosporales</taxon>
        <taxon>Streptomycetaceae</taxon>
        <taxon>Streptomyces</taxon>
    </lineage>
</organism>
<dbReference type="Proteomes" id="UP001348369">
    <property type="component" value="Chromosome"/>
</dbReference>
<sequence>MLEIRLAFSREVDFAELVQHARNRNWTPETPSEYPVPATDPREADSYSFVWRLAGNGFARFIDDEATEVQYFVLRGGDVRSAAADLSDVFPTVTHLDCLDTLSGDISGVERERALEILGVIAPRDYDDAVYEAVSNGLDGDSVEIRAAAISAAFQLSWTQLRSPLQRVATRDPDPNNRAYASNALYTLPPS</sequence>
<evidence type="ECO:0000313" key="1">
    <source>
        <dbReference type="EMBL" id="WSC01399.1"/>
    </source>
</evidence>
<accession>A0ACD4ZT78</accession>